<dbReference type="GO" id="GO:0005975">
    <property type="term" value="P:carbohydrate metabolic process"/>
    <property type="evidence" value="ECO:0007669"/>
    <property type="project" value="InterPro"/>
</dbReference>
<dbReference type="PANTHER" id="PTHR10357">
    <property type="entry name" value="ALPHA-AMYLASE FAMILY MEMBER"/>
    <property type="match status" value="1"/>
</dbReference>
<dbReference type="Pfam" id="PF16657">
    <property type="entry name" value="Malt_amylase_C"/>
    <property type="match status" value="1"/>
</dbReference>
<name>I0IN88_LEPFC</name>
<dbReference type="InterPro" id="IPR032091">
    <property type="entry name" value="Malt_amylase-like_C"/>
</dbReference>
<dbReference type="KEGG" id="lfc:LFE_1034"/>
<dbReference type="eggNOG" id="COG0366">
    <property type="taxonomic scope" value="Bacteria"/>
</dbReference>
<dbReference type="RefSeq" id="WP_014449228.1">
    <property type="nucleotide sequence ID" value="NC_017094.1"/>
</dbReference>
<sequence length="555" mass="63686">MDEPVNPILHGVMYEIYIRSYSDHSGDGTGDFLGIVDRLDYISRLGVSSILLNCPFLSVHGKDHHPLLDWMKLDHELGTLSDFLLLLEKAHMKGLKVLLSLPVNATSDQHVWFSESRLSRGSLFSNSYFWSDTPPPEPETRHDPPEKINWTLDADSGRYYWFGDHKDEPSLNYGDAEVLSEMCRIFEHWFALEVDGFRLAGAGRLHSWKKNEIIPVQDPFQTFHPVIYPLKKSYPEKMFLFETGSPPSKRGQVNDSRLFYHFNPFFPAVISAIKNEDRSPLEPILDGKPKGRSKKSLSRNRTIHLRERSEETFELLDTLSSDDALFPLAPDLPEDRPILSRVARLMENGRRRIQLVMSLFLTFPGLPVLYYGDEIGMGDHPHLRGKNPIRTPMHWSADRNAGFSRADPEELFNPVIEDPLYSYQMVNVESQERFPDSHLWNVRRMIEVRNQNPLLYGDGDFELIETRSASILAYVRSCDGATGLFIHNLSKSAMFGHLDLAKWHGYKPREMFSGGAFPTVGKAPYLITMTPYSTIWFLLEAPIRKKMAKSRRRGS</sequence>
<dbReference type="AlphaFoldDB" id="I0IN88"/>
<feature type="domain" description="Glycosyl hydrolase family 13 catalytic" evidence="2">
    <location>
        <begin position="15"/>
        <end position="405"/>
    </location>
</feature>
<dbReference type="PANTHER" id="PTHR10357:SF219">
    <property type="entry name" value="MALTOSE ALPHA-D-GLUCOSYLTRANSFERASE"/>
    <property type="match status" value="1"/>
</dbReference>
<reference evidence="3 4" key="1">
    <citation type="journal article" date="2012" name="J. Bacteriol.">
        <title>Complete Genome Sequence of Leptospirillum ferrooxidans Strain C2-3, Isolated from a Fresh Volcanic Ash Deposit on the Island of Miyake, Japan.</title>
        <authorList>
            <person name="Fujimura R."/>
            <person name="Sato Y."/>
            <person name="Nishizawa T."/>
            <person name="Oshima K."/>
            <person name="Kim S.-W."/>
            <person name="Hattori M."/>
            <person name="Kamijo T."/>
            <person name="Ohta H."/>
        </authorList>
    </citation>
    <scope>NUCLEOTIDE SEQUENCE [LARGE SCALE GENOMIC DNA]</scope>
    <source>
        <strain evidence="3 4">C2-3</strain>
    </source>
</reference>
<evidence type="ECO:0000313" key="3">
    <source>
        <dbReference type="EMBL" id="BAM06737.1"/>
    </source>
</evidence>
<dbReference type="Pfam" id="PF00128">
    <property type="entry name" value="Alpha-amylase"/>
    <property type="match status" value="2"/>
</dbReference>
<feature type="region of interest" description="Disordered" evidence="1">
    <location>
        <begin position="281"/>
        <end position="301"/>
    </location>
</feature>
<dbReference type="InterPro" id="IPR013780">
    <property type="entry name" value="Glyco_hydro_b"/>
</dbReference>
<keyword evidence="4" id="KW-1185">Reference proteome</keyword>
<dbReference type="InterPro" id="IPR017853">
    <property type="entry name" value="GH"/>
</dbReference>
<accession>I0IN88</accession>
<dbReference type="STRING" id="1162668.LFE_1034"/>
<dbReference type="Gene3D" id="3.20.20.80">
    <property type="entry name" value="Glycosidases"/>
    <property type="match status" value="1"/>
</dbReference>
<evidence type="ECO:0000259" key="2">
    <source>
        <dbReference type="SMART" id="SM00642"/>
    </source>
</evidence>
<gene>
    <name evidence="3" type="ordered locus">LFE_1034</name>
</gene>
<evidence type="ECO:0000256" key="1">
    <source>
        <dbReference type="SAM" id="MobiDB-lite"/>
    </source>
</evidence>
<dbReference type="SMART" id="SM00642">
    <property type="entry name" value="Aamy"/>
    <property type="match status" value="1"/>
</dbReference>
<dbReference type="EMBL" id="AP012342">
    <property type="protein sequence ID" value="BAM06737.1"/>
    <property type="molecule type" value="Genomic_DNA"/>
</dbReference>
<feature type="compositionally biased region" description="Basic residues" evidence="1">
    <location>
        <begin position="290"/>
        <end position="301"/>
    </location>
</feature>
<dbReference type="PATRIC" id="fig|1162668.3.peg.1202"/>
<evidence type="ECO:0000313" key="4">
    <source>
        <dbReference type="Proteomes" id="UP000007382"/>
    </source>
</evidence>
<dbReference type="SUPFAM" id="SSF51011">
    <property type="entry name" value="Glycosyl hydrolase domain"/>
    <property type="match status" value="1"/>
</dbReference>
<protein>
    <submittedName>
        <fullName evidence="3">Putative trehalose synthase</fullName>
    </submittedName>
</protein>
<dbReference type="Proteomes" id="UP000007382">
    <property type="component" value="Chromosome"/>
</dbReference>
<dbReference type="InterPro" id="IPR045857">
    <property type="entry name" value="O16G_dom_2"/>
</dbReference>
<proteinExistence type="predicted"/>
<dbReference type="Gene3D" id="3.90.400.10">
    <property type="entry name" value="Oligo-1,6-glucosidase, Domain 2"/>
    <property type="match status" value="1"/>
</dbReference>
<dbReference type="Gene3D" id="2.60.40.1180">
    <property type="entry name" value="Golgi alpha-mannosidase II"/>
    <property type="match status" value="1"/>
</dbReference>
<dbReference type="HOGENOM" id="CLU_006462_2_1_0"/>
<organism evidence="3 4">
    <name type="scientific">Leptospirillum ferrooxidans (strain C2-3)</name>
    <dbReference type="NCBI Taxonomy" id="1162668"/>
    <lineage>
        <taxon>Bacteria</taxon>
        <taxon>Pseudomonadati</taxon>
        <taxon>Nitrospirota</taxon>
        <taxon>Nitrospiria</taxon>
        <taxon>Nitrospirales</taxon>
        <taxon>Nitrospiraceae</taxon>
        <taxon>Leptospirillum</taxon>
    </lineage>
</organism>
<dbReference type="SUPFAM" id="SSF51445">
    <property type="entry name" value="(Trans)glycosidases"/>
    <property type="match status" value="1"/>
</dbReference>
<reference evidence="4" key="2">
    <citation type="submission" date="2012-03" db="EMBL/GenBank/DDBJ databases">
        <title>The complete genome sequence of the pioneer microbe on fresh volcanic deposit, Leptospirillum ferrooxidans strain C2-3.</title>
        <authorList>
            <person name="Fujimura R."/>
            <person name="Sato Y."/>
            <person name="Nishizawa T."/>
            <person name="Nanba K."/>
            <person name="Oshima K."/>
            <person name="Hattori M."/>
            <person name="Kamijo T."/>
            <person name="Ohta H."/>
        </authorList>
    </citation>
    <scope>NUCLEOTIDE SEQUENCE [LARGE SCALE GENOMIC DNA]</scope>
    <source>
        <strain evidence="4">C2-3</strain>
    </source>
</reference>
<dbReference type="InterPro" id="IPR006047">
    <property type="entry name" value="GH13_cat_dom"/>
</dbReference>